<keyword evidence="3" id="KW-1185">Reference proteome</keyword>
<evidence type="ECO:0000313" key="3">
    <source>
        <dbReference type="Proteomes" id="UP000190229"/>
    </source>
</evidence>
<evidence type="ECO:0008006" key="4">
    <source>
        <dbReference type="Google" id="ProtNLM"/>
    </source>
</evidence>
<accession>A0A1V4ETE1</accession>
<name>A0A1V4ETE1_9BACL</name>
<reference evidence="2 3" key="1">
    <citation type="submission" date="2017-02" db="EMBL/GenBank/DDBJ databases">
        <title>Draft genome of Acidibacillus ferrooxidans Huett2.</title>
        <authorList>
            <person name="Schopf S."/>
        </authorList>
    </citation>
    <scope>NUCLEOTIDE SEQUENCE [LARGE SCALE GENOMIC DNA]</scope>
    <source>
        <strain evidence="2 3">Huett2</strain>
    </source>
</reference>
<dbReference type="RefSeq" id="WP_079290950.1">
    <property type="nucleotide sequence ID" value="NZ_LSUQ01000042.1"/>
</dbReference>
<dbReference type="EMBL" id="MWPS01000026">
    <property type="protein sequence ID" value="OPG15918.1"/>
    <property type="molecule type" value="Genomic_DNA"/>
</dbReference>
<feature type="transmembrane region" description="Helical" evidence="1">
    <location>
        <begin position="6"/>
        <end position="28"/>
    </location>
</feature>
<protein>
    <recommendedName>
        <fullName evidence="4">Cytochrome c biogenesis protein CcdC</fullName>
    </recommendedName>
</protein>
<feature type="transmembrane region" description="Helical" evidence="1">
    <location>
        <begin position="40"/>
        <end position="58"/>
    </location>
</feature>
<dbReference type="InterPro" id="IPR058247">
    <property type="entry name" value="DUF1453"/>
</dbReference>
<dbReference type="PANTHER" id="PTHR39164:SF1">
    <property type="entry name" value="PROTEIN CCDC"/>
    <property type="match status" value="1"/>
</dbReference>
<dbReference type="Proteomes" id="UP000190229">
    <property type="component" value="Unassembled WGS sequence"/>
</dbReference>
<evidence type="ECO:0000256" key="1">
    <source>
        <dbReference type="SAM" id="Phobius"/>
    </source>
</evidence>
<proteinExistence type="predicted"/>
<dbReference type="AlphaFoldDB" id="A0A1V4ETE1"/>
<comment type="caution">
    <text evidence="2">The sequence shown here is derived from an EMBL/GenBank/DDBJ whole genome shotgun (WGS) entry which is preliminary data.</text>
</comment>
<keyword evidence="1" id="KW-1133">Transmembrane helix</keyword>
<gene>
    <name evidence="2" type="ORF">B2M26_09985</name>
</gene>
<evidence type="ECO:0000313" key="2">
    <source>
        <dbReference type="EMBL" id="OPG15918.1"/>
    </source>
</evidence>
<organism evidence="2 3">
    <name type="scientific">Ferroacidibacillus organovorans</name>
    <dbReference type="NCBI Taxonomy" id="1765683"/>
    <lineage>
        <taxon>Bacteria</taxon>
        <taxon>Bacillati</taxon>
        <taxon>Bacillota</taxon>
        <taxon>Bacilli</taxon>
        <taxon>Bacillales</taxon>
        <taxon>Alicyclobacillaceae</taxon>
        <taxon>Ferroacidibacillus</taxon>
    </lineage>
</organism>
<feature type="transmembrane region" description="Helical" evidence="1">
    <location>
        <begin position="98"/>
        <end position="119"/>
    </location>
</feature>
<dbReference type="OrthoDB" id="120091at2"/>
<dbReference type="PIRSF" id="PIRSF021441">
    <property type="entry name" value="DUF1453"/>
    <property type="match status" value="1"/>
</dbReference>
<feature type="transmembrane region" description="Helical" evidence="1">
    <location>
        <begin position="64"/>
        <end position="86"/>
    </location>
</feature>
<dbReference type="PANTHER" id="PTHR39164">
    <property type="entry name" value="PROTEIN CCDC"/>
    <property type="match status" value="1"/>
</dbReference>
<dbReference type="Pfam" id="PF07301">
    <property type="entry name" value="DUF1453"/>
    <property type="match status" value="1"/>
</dbReference>
<keyword evidence="1" id="KW-0812">Transmembrane</keyword>
<keyword evidence="1" id="KW-0472">Membrane</keyword>
<dbReference type="InterPro" id="IPR031306">
    <property type="entry name" value="CcdC"/>
</dbReference>
<sequence length="169" mass="18928">MLLSGQTAQWISTIVIILFALSVIVIRLRAARKPTNAKKILIPPIGMSTGFLMFVAPITRVPFAYALVALLVGVLFSIPLIATSKLERHDEQIYLKRSPAFIVVLLVLLVIRISLHGYIEKYITIPQTGGIFFILAFGMLLPWRIVMYIKYRNFLKSAGDVAKLRESNA</sequence>
<feature type="transmembrane region" description="Helical" evidence="1">
    <location>
        <begin position="125"/>
        <end position="146"/>
    </location>
</feature>